<evidence type="ECO:0000256" key="1">
    <source>
        <dbReference type="SAM" id="Phobius"/>
    </source>
</evidence>
<accession>A0A2U1PEE0</accession>
<evidence type="ECO:0000313" key="2">
    <source>
        <dbReference type="EMBL" id="PWA84161.1"/>
    </source>
</evidence>
<reference evidence="2 3" key="1">
    <citation type="journal article" date="2018" name="Mol. Plant">
        <title>The genome of Artemisia annua provides insight into the evolution of Asteraceae family and artemisinin biosynthesis.</title>
        <authorList>
            <person name="Shen Q."/>
            <person name="Zhang L."/>
            <person name="Liao Z."/>
            <person name="Wang S."/>
            <person name="Yan T."/>
            <person name="Shi P."/>
            <person name="Liu M."/>
            <person name="Fu X."/>
            <person name="Pan Q."/>
            <person name="Wang Y."/>
            <person name="Lv Z."/>
            <person name="Lu X."/>
            <person name="Zhang F."/>
            <person name="Jiang W."/>
            <person name="Ma Y."/>
            <person name="Chen M."/>
            <person name="Hao X."/>
            <person name="Li L."/>
            <person name="Tang Y."/>
            <person name="Lv G."/>
            <person name="Zhou Y."/>
            <person name="Sun X."/>
            <person name="Brodelius P.E."/>
            <person name="Rose J.K.C."/>
            <person name="Tang K."/>
        </authorList>
    </citation>
    <scope>NUCLEOTIDE SEQUENCE [LARGE SCALE GENOMIC DNA]</scope>
    <source>
        <strain evidence="3">cv. Huhao1</strain>
        <tissue evidence="2">Leaf</tissue>
    </source>
</reference>
<organism evidence="2 3">
    <name type="scientific">Artemisia annua</name>
    <name type="common">Sweet wormwood</name>
    <dbReference type="NCBI Taxonomy" id="35608"/>
    <lineage>
        <taxon>Eukaryota</taxon>
        <taxon>Viridiplantae</taxon>
        <taxon>Streptophyta</taxon>
        <taxon>Embryophyta</taxon>
        <taxon>Tracheophyta</taxon>
        <taxon>Spermatophyta</taxon>
        <taxon>Magnoliopsida</taxon>
        <taxon>eudicotyledons</taxon>
        <taxon>Gunneridae</taxon>
        <taxon>Pentapetalae</taxon>
        <taxon>asterids</taxon>
        <taxon>campanulids</taxon>
        <taxon>Asterales</taxon>
        <taxon>Asteraceae</taxon>
        <taxon>Asteroideae</taxon>
        <taxon>Anthemideae</taxon>
        <taxon>Artemisiinae</taxon>
        <taxon>Artemisia</taxon>
    </lineage>
</organism>
<keyword evidence="3" id="KW-1185">Reference proteome</keyword>
<keyword evidence="1" id="KW-1133">Transmembrane helix</keyword>
<comment type="caution">
    <text evidence="2">The sequence shown here is derived from an EMBL/GenBank/DDBJ whole genome shotgun (WGS) entry which is preliminary data.</text>
</comment>
<dbReference type="AlphaFoldDB" id="A0A2U1PEE0"/>
<keyword evidence="1" id="KW-0472">Membrane</keyword>
<feature type="transmembrane region" description="Helical" evidence="1">
    <location>
        <begin position="59"/>
        <end position="78"/>
    </location>
</feature>
<proteinExistence type="predicted"/>
<protein>
    <submittedName>
        <fullName evidence="2">Uncharacterized protein</fullName>
    </submittedName>
</protein>
<gene>
    <name evidence="2" type="ORF">CTI12_AA160010</name>
</gene>
<dbReference type="Proteomes" id="UP000245207">
    <property type="component" value="Unassembled WGS sequence"/>
</dbReference>
<feature type="transmembrane region" description="Helical" evidence="1">
    <location>
        <begin position="20"/>
        <end position="47"/>
    </location>
</feature>
<name>A0A2U1PEE0_ARTAN</name>
<dbReference type="EMBL" id="PKPP01001259">
    <property type="protein sequence ID" value="PWA84161.1"/>
    <property type="molecule type" value="Genomic_DNA"/>
</dbReference>
<sequence>MEKQGQELRDQMFLRNSRSIEAGAAALILAIIWFVFFGLAIITHHYFGWRIDIKGKESLRSHMICLVLLIVFTLVVALHSSDTCKHHGVFSTSKNRQCGTILPSFRCERHH</sequence>
<evidence type="ECO:0000313" key="3">
    <source>
        <dbReference type="Proteomes" id="UP000245207"/>
    </source>
</evidence>
<keyword evidence="1" id="KW-0812">Transmembrane</keyword>